<dbReference type="GO" id="GO:0016192">
    <property type="term" value="P:vesicle-mediated transport"/>
    <property type="evidence" value="ECO:0007669"/>
    <property type="project" value="InterPro"/>
</dbReference>
<evidence type="ECO:0000313" key="8">
    <source>
        <dbReference type="EMBL" id="KTW28417.1"/>
    </source>
</evidence>
<evidence type="ECO:0000256" key="4">
    <source>
        <dbReference type="ARBA" id="ARBA00023176"/>
    </source>
</evidence>
<evidence type="ECO:0000256" key="2">
    <source>
        <dbReference type="ARBA" id="ARBA00005263"/>
    </source>
</evidence>
<comment type="function">
    <text evidence="6">Clathrin is the major protein of the polyhedral coat of coated pits and vesicles.</text>
</comment>
<gene>
    <name evidence="8" type="ORF">T552_01679</name>
</gene>
<name>A0A0W4ZJ50_PNEC8</name>
<organism evidence="8 9">
    <name type="scientific">Pneumocystis carinii (strain B80)</name>
    <name type="common">Rat pneumocystis pneumonia agent</name>
    <name type="synonym">Pneumocystis carinii f. sp. carinii</name>
    <dbReference type="NCBI Taxonomy" id="1408658"/>
    <lineage>
        <taxon>Eukaryota</taxon>
        <taxon>Fungi</taxon>
        <taxon>Dikarya</taxon>
        <taxon>Ascomycota</taxon>
        <taxon>Taphrinomycotina</taxon>
        <taxon>Pneumocystomycetes</taxon>
        <taxon>Pneumocystaceae</taxon>
        <taxon>Pneumocystis</taxon>
    </lineage>
</organism>
<dbReference type="GO" id="GO:0030130">
    <property type="term" value="C:clathrin coat of trans-Golgi network vesicle"/>
    <property type="evidence" value="ECO:0007669"/>
    <property type="project" value="InterPro"/>
</dbReference>
<dbReference type="RefSeq" id="XP_018225960.1">
    <property type="nucleotide sequence ID" value="XM_018370251.1"/>
</dbReference>
<evidence type="ECO:0000256" key="7">
    <source>
        <dbReference type="SAM" id="Coils"/>
    </source>
</evidence>
<keyword evidence="5 6" id="KW-0968">Cytoplasmic vesicle</keyword>
<comment type="caution">
    <text evidence="8">The sequence shown here is derived from an EMBL/GenBank/DDBJ whole genome shotgun (WGS) entry which is preliminary data.</text>
</comment>
<reference evidence="9" key="1">
    <citation type="journal article" date="2016" name="Nat. Commun.">
        <title>Genome analysis of three Pneumocystis species reveals adaptation mechanisms to life exclusively in mammalian hosts.</title>
        <authorList>
            <person name="Ma L."/>
            <person name="Chen Z."/>
            <person name="Huang D.W."/>
            <person name="Kutty G."/>
            <person name="Ishihara M."/>
            <person name="Wang H."/>
            <person name="Abouelleil A."/>
            <person name="Bishop L."/>
            <person name="Davey E."/>
            <person name="Deng R."/>
            <person name="Deng X."/>
            <person name="Fan L."/>
            <person name="Fantoni G."/>
            <person name="Fitzgerald M."/>
            <person name="Gogineni E."/>
            <person name="Goldberg J.M."/>
            <person name="Handley G."/>
            <person name="Hu X."/>
            <person name="Huber C."/>
            <person name="Jiao X."/>
            <person name="Jones K."/>
            <person name="Levin J.Z."/>
            <person name="Liu Y."/>
            <person name="Macdonald P."/>
            <person name="Melnikov A."/>
            <person name="Raley C."/>
            <person name="Sassi M."/>
            <person name="Sherman B.T."/>
            <person name="Song X."/>
            <person name="Sykes S."/>
            <person name="Tran B."/>
            <person name="Walsh L."/>
            <person name="Xia Y."/>
            <person name="Yang J."/>
            <person name="Young S."/>
            <person name="Zeng Q."/>
            <person name="Zheng X."/>
            <person name="Stephens R."/>
            <person name="Nusbaum C."/>
            <person name="Birren B.W."/>
            <person name="Azadi P."/>
            <person name="Lempicki R.A."/>
            <person name="Cuomo C.A."/>
            <person name="Kovacs J.A."/>
        </authorList>
    </citation>
    <scope>NUCLEOTIDE SEQUENCE [LARGE SCALE GENOMIC DNA]</scope>
    <source>
        <strain evidence="9">B80</strain>
    </source>
</reference>
<dbReference type="GO" id="GO:0006886">
    <property type="term" value="P:intracellular protein transport"/>
    <property type="evidence" value="ECO:0007669"/>
    <property type="project" value="InterPro"/>
</dbReference>
<keyword evidence="4 6" id="KW-0168">Coated pit</keyword>
<evidence type="ECO:0000313" key="9">
    <source>
        <dbReference type="Proteomes" id="UP000054454"/>
    </source>
</evidence>
<dbReference type="GeneID" id="28936454"/>
<accession>A0A0W4ZJ50</accession>
<proteinExistence type="inferred from homology"/>
<dbReference type="OrthoDB" id="5512at2759"/>
<protein>
    <recommendedName>
        <fullName evidence="6">Clathrin light chain</fullName>
    </recommendedName>
</protein>
<dbReference type="Proteomes" id="UP000054454">
    <property type="component" value="Unassembled WGS sequence"/>
</dbReference>
<dbReference type="InterPro" id="IPR000996">
    <property type="entry name" value="Clathrin_L-chain"/>
</dbReference>
<evidence type="ECO:0000256" key="3">
    <source>
        <dbReference type="ARBA" id="ARBA00023136"/>
    </source>
</evidence>
<keyword evidence="7" id="KW-0175">Coiled coil</keyword>
<feature type="coiled-coil region" evidence="7">
    <location>
        <begin position="69"/>
        <end position="120"/>
    </location>
</feature>
<evidence type="ECO:0000256" key="1">
    <source>
        <dbReference type="ARBA" id="ARBA00004180"/>
    </source>
</evidence>
<sequence>MSNFPSLEEFDSGICCKITDKNKNKTEIQDEIFMKRIPLKDIDIQTKDTICKIPENTDDSIFLEEWRQRREANIQKQDEEERLNRENKIEEAKKAIDEFFETYNEKKKEKIKKNREKQEEFILKRDKDMPGMLWERVVKLLNLSETSTGLENSNMSKFKELLLDLQKDPNAPSTNDI</sequence>
<comment type="subcellular location">
    <subcellularLocation>
        <location evidence="1 6">Cytoplasmic vesicle membrane</location>
        <topology evidence="1 6">Peripheral membrane protein</topology>
        <orientation evidence="1 6">Cytoplasmic side</orientation>
    </subcellularLocation>
    <subcellularLocation>
        <location evidence="6">Membrane</location>
        <location evidence="6">Coated pit</location>
        <topology evidence="6">Peripheral membrane protein</topology>
        <orientation evidence="6">Cytoplasmic side</orientation>
    </subcellularLocation>
    <text evidence="6">Cytoplasmic face of coated pits and vesicles.</text>
</comment>
<keyword evidence="9" id="KW-1185">Reference proteome</keyword>
<dbReference type="GO" id="GO:0005198">
    <property type="term" value="F:structural molecule activity"/>
    <property type="evidence" value="ECO:0007669"/>
    <property type="project" value="InterPro"/>
</dbReference>
<dbReference type="AlphaFoldDB" id="A0A0W4ZJ50"/>
<comment type="similarity">
    <text evidence="2 6">Belongs to the clathrin light chain family.</text>
</comment>
<keyword evidence="3 6" id="KW-0472">Membrane</keyword>
<dbReference type="Pfam" id="PF01086">
    <property type="entry name" value="Clathrin_lg_ch"/>
    <property type="match status" value="1"/>
</dbReference>
<dbReference type="VEuPathDB" id="FungiDB:T552_01679"/>
<dbReference type="GO" id="GO:0030132">
    <property type="term" value="C:clathrin coat of coated pit"/>
    <property type="evidence" value="ECO:0007669"/>
    <property type="project" value="InterPro"/>
</dbReference>
<evidence type="ECO:0000256" key="6">
    <source>
        <dbReference type="RuleBase" id="RU363137"/>
    </source>
</evidence>
<evidence type="ECO:0000256" key="5">
    <source>
        <dbReference type="ARBA" id="ARBA00023329"/>
    </source>
</evidence>
<dbReference type="EMBL" id="LFVZ01000007">
    <property type="protein sequence ID" value="KTW28417.1"/>
    <property type="molecule type" value="Genomic_DNA"/>
</dbReference>